<reference evidence="1" key="1">
    <citation type="journal article" date="2020" name="Stud. Mycol.">
        <title>101 Dothideomycetes genomes: a test case for predicting lifestyles and emergence of pathogens.</title>
        <authorList>
            <person name="Haridas S."/>
            <person name="Albert R."/>
            <person name="Binder M."/>
            <person name="Bloem J."/>
            <person name="Labutti K."/>
            <person name="Salamov A."/>
            <person name="Andreopoulos B."/>
            <person name="Baker S."/>
            <person name="Barry K."/>
            <person name="Bills G."/>
            <person name="Bluhm B."/>
            <person name="Cannon C."/>
            <person name="Castanera R."/>
            <person name="Culley D."/>
            <person name="Daum C."/>
            <person name="Ezra D."/>
            <person name="Gonzalez J."/>
            <person name="Henrissat B."/>
            <person name="Kuo A."/>
            <person name="Liang C."/>
            <person name="Lipzen A."/>
            <person name="Lutzoni F."/>
            <person name="Magnuson J."/>
            <person name="Mondo S."/>
            <person name="Nolan M."/>
            <person name="Ohm R."/>
            <person name="Pangilinan J."/>
            <person name="Park H.-J."/>
            <person name="Ramirez L."/>
            <person name="Alfaro M."/>
            <person name="Sun H."/>
            <person name="Tritt A."/>
            <person name="Yoshinaga Y."/>
            <person name="Zwiers L.-H."/>
            <person name="Turgeon B."/>
            <person name="Goodwin S."/>
            <person name="Spatafora J."/>
            <person name="Crous P."/>
            <person name="Grigoriev I."/>
        </authorList>
    </citation>
    <scope>NUCLEOTIDE SEQUENCE</scope>
    <source>
        <strain evidence="1">CBS 119925</strain>
    </source>
</reference>
<dbReference type="Proteomes" id="UP000799440">
    <property type="component" value="Unassembled WGS sequence"/>
</dbReference>
<evidence type="ECO:0000313" key="1">
    <source>
        <dbReference type="EMBL" id="KAF2742030.1"/>
    </source>
</evidence>
<protein>
    <submittedName>
        <fullName evidence="1">Uncharacterized protein</fullName>
    </submittedName>
</protein>
<name>A0A6A6UXA2_9PLEO</name>
<sequence length="276" mass="30272">MTPNPTQKHYGLPDVPYHFWSPNNAAYFKINQINADIKASAGQAPGTGQSTHKRPITNMWAAICRLYYSDADVVTNGPLWSVDVETTQEEDTPDSVIIRTLHETAPWTQDYLRVECVKAAHDTAPGWKNLISHTVTKLTSSEADSSTNDNPISLVLAAGMKCMLFIWDPKSQLPGAQLRIRAEGDDGMGSEDAILDPRIKPPPFDTCYVDATGGEIIWSKAWKLDDETDPGTGDIPCGREMGQIEEFLCSVRKIPLAEKGSETTGTGLPDDLKPKV</sequence>
<dbReference type="AlphaFoldDB" id="A0A6A6UXA2"/>
<dbReference type="EMBL" id="MU006617">
    <property type="protein sequence ID" value="KAF2742030.1"/>
    <property type="molecule type" value="Genomic_DNA"/>
</dbReference>
<keyword evidence="2" id="KW-1185">Reference proteome</keyword>
<accession>A0A6A6UXA2</accession>
<dbReference type="OrthoDB" id="5240244at2759"/>
<evidence type="ECO:0000313" key="2">
    <source>
        <dbReference type="Proteomes" id="UP000799440"/>
    </source>
</evidence>
<proteinExistence type="predicted"/>
<organism evidence="1 2">
    <name type="scientific">Sporormia fimetaria CBS 119925</name>
    <dbReference type="NCBI Taxonomy" id="1340428"/>
    <lineage>
        <taxon>Eukaryota</taxon>
        <taxon>Fungi</taxon>
        <taxon>Dikarya</taxon>
        <taxon>Ascomycota</taxon>
        <taxon>Pezizomycotina</taxon>
        <taxon>Dothideomycetes</taxon>
        <taxon>Pleosporomycetidae</taxon>
        <taxon>Pleosporales</taxon>
        <taxon>Sporormiaceae</taxon>
        <taxon>Sporormia</taxon>
    </lineage>
</organism>
<gene>
    <name evidence="1" type="ORF">M011DRAFT_530161</name>
</gene>